<dbReference type="RefSeq" id="WP_076379585.1">
    <property type="nucleotide sequence ID" value="NZ_AP017422.1"/>
</dbReference>
<evidence type="ECO:0000259" key="3">
    <source>
        <dbReference type="Pfam" id="PF13505"/>
    </source>
</evidence>
<dbReference type="EMBL" id="FTOR01000004">
    <property type="protein sequence ID" value="SIT16398.1"/>
    <property type="molecule type" value="Genomic_DNA"/>
</dbReference>
<reference evidence="5" key="1">
    <citation type="submission" date="2017-01" db="EMBL/GenBank/DDBJ databases">
        <authorList>
            <person name="Varghese N."/>
            <person name="Submissions S."/>
        </authorList>
    </citation>
    <scope>NUCLEOTIDE SEQUENCE [LARGE SCALE GENOMIC DNA]</scope>
    <source>
        <strain evidence="5">DSM 21054</strain>
    </source>
</reference>
<protein>
    <submittedName>
        <fullName evidence="4">Outer membrane protein beta-barrel domain-containing protein</fullName>
    </submittedName>
</protein>
<evidence type="ECO:0000256" key="1">
    <source>
        <dbReference type="ARBA" id="ARBA00022729"/>
    </source>
</evidence>
<dbReference type="AlphaFoldDB" id="A0A173MRU6"/>
<accession>A0A173MRU6</accession>
<gene>
    <name evidence="4" type="ORF">SAMN05421788_104246</name>
</gene>
<keyword evidence="5" id="KW-1185">Reference proteome</keyword>
<evidence type="ECO:0000313" key="4">
    <source>
        <dbReference type="EMBL" id="SIT16398.1"/>
    </source>
</evidence>
<evidence type="ECO:0000256" key="2">
    <source>
        <dbReference type="SAM" id="SignalP"/>
    </source>
</evidence>
<dbReference type="SUPFAM" id="SSF56925">
    <property type="entry name" value="OMPA-like"/>
    <property type="match status" value="1"/>
</dbReference>
<dbReference type="Gene3D" id="2.40.160.20">
    <property type="match status" value="1"/>
</dbReference>
<dbReference type="KEGG" id="fln:FLA_6445"/>
<dbReference type="STRING" id="477680.SAMN05421788_104246"/>
<feature type="chain" id="PRO_5030023330" evidence="2">
    <location>
        <begin position="20"/>
        <end position="185"/>
    </location>
</feature>
<sequence>MKKVLLFASILFAGVAANAQINKGQWLAGGTLGFSSSKAGDNKTTNINLNPNAGYFVINNLAVGLEADYGYSKYKTKVAGADFSTKTTSIGAAPFVRYYVLPTAQKTNVFVHGAYAFGSTKSDDASSVSFNAFKFAAGPAFFLTPSVALEASVYYQSQKAKYDAERTNTFGLAVGFQVHLGKAKK</sequence>
<evidence type="ECO:0000313" key="5">
    <source>
        <dbReference type="Proteomes" id="UP000186917"/>
    </source>
</evidence>
<dbReference type="OrthoDB" id="945117at2"/>
<dbReference type="Pfam" id="PF13505">
    <property type="entry name" value="OMP_b-brl"/>
    <property type="match status" value="1"/>
</dbReference>
<dbReference type="InterPro" id="IPR011250">
    <property type="entry name" value="OMP/PagP_B-barrel"/>
</dbReference>
<feature type="signal peptide" evidence="2">
    <location>
        <begin position="1"/>
        <end position="19"/>
    </location>
</feature>
<organism evidence="4 5">
    <name type="scientific">Filimonas lacunae</name>
    <dbReference type="NCBI Taxonomy" id="477680"/>
    <lineage>
        <taxon>Bacteria</taxon>
        <taxon>Pseudomonadati</taxon>
        <taxon>Bacteroidota</taxon>
        <taxon>Chitinophagia</taxon>
        <taxon>Chitinophagales</taxon>
        <taxon>Chitinophagaceae</taxon>
        <taxon>Filimonas</taxon>
    </lineage>
</organism>
<dbReference type="Proteomes" id="UP000186917">
    <property type="component" value="Unassembled WGS sequence"/>
</dbReference>
<name>A0A173MRU6_9BACT</name>
<proteinExistence type="predicted"/>
<dbReference type="InterPro" id="IPR027385">
    <property type="entry name" value="Beta-barrel_OMP"/>
</dbReference>
<feature type="domain" description="Outer membrane protein beta-barrel" evidence="3">
    <location>
        <begin position="6"/>
        <end position="176"/>
    </location>
</feature>
<keyword evidence="1 2" id="KW-0732">Signal</keyword>